<reference evidence="1" key="1">
    <citation type="journal article" date="2020" name="Stud. Mycol.">
        <title>101 Dothideomycetes genomes: a test case for predicting lifestyles and emergence of pathogens.</title>
        <authorList>
            <person name="Haridas S."/>
            <person name="Albert R."/>
            <person name="Binder M."/>
            <person name="Bloem J."/>
            <person name="Labutti K."/>
            <person name="Salamov A."/>
            <person name="Andreopoulos B."/>
            <person name="Baker S."/>
            <person name="Barry K."/>
            <person name="Bills G."/>
            <person name="Bluhm B."/>
            <person name="Cannon C."/>
            <person name="Castanera R."/>
            <person name="Culley D."/>
            <person name="Daum C."/>
            <person name="Ezra D."/>
            <person name="Gonzalez J."/>
            <person name="Henrissat B."/>
            <person name="Kuo A."/>
            <person name="Liang C."/>
            <person name="Lipzen A."/>
            <person name="Lutzoni F."/>
            <person name="Magnuson J."/>
            <person name="Mondo S."/>
            <person name="Nolan M."/>
            <person name="Ohm R."/>
            <person name="Pangilinan J."/>
            <person name="Park H.-J."/>
            <person name="Ramirez L."/>
            <person name="Alfaro M."/>
            <person name="Sun H."/>
            <person name="Tritt A."/>
            <person name="Yoshinaga Y."/>
            <person name="Zwiers L.-H."/>
            <person name="Turgeon B."/>
            <person name="Goodwin S."/>
            <person name="Spatafora J."/>
            <person name="Crous P."/>
            <person name="Grigoriev I."/>
        </authorList>
    </citation>
    <scope>NUCLEOTIDE SEQUENCE</scope>
    <source>
        <strain evidence="1">ATCC 36951</strain>
    </source>
</reference>
<protein>
    <recommendedName>
        <fullName evidence="3">Ubiquitin-like domain-containing protein</fullName>
    </recommendedName>
</protein>
<evidence type="ECO:0000313" key="1">
    <source>
        <dbReference type="EMBL" id="KAF2158691.1"/>
    </source>
</evidence>
<proteinExistence type="predicted"/>
<gene>
    <name evidence="1" type="ORF">M409DRAFT_30783</name>
</gene>
<dbReference type="RefSeq" id="XP_033659580.1">
    <property type="nucleotide sequence ID" value="XM_033810076.1"/>
</dbReference>
<evidence type="ECO:0000313" key="2">
    <source>
        <dbReference type="Proteomes" id="UP000799537"/>
    </source>
</evidence>
<organism evidence="1 2">
    <name type="scientific">Zasmidium cellare ATCC 36951</name>
    <dbReference type="NCBI Taxonomy" id="1080233"/>
    <lineage>
        <taxon>Eukaryota</taxon>
        <taxon>Fungi</taxon>
        <taxon>Dikarya</taxon>
        <taxon>Ascomycota</taxon>
        <taxon>Pezizomycotina</taxon>
        <taxon>Dothideomycetes</taxon>
        <taxon>Dothideomycetidae</taxon>
        <taxon>Mycosphaerellales</taxon>
        <taxon>Mycosphaerellaceae</taxon>
        <taxon>Zasmidium</taxon>
    </lineage>
</organism>
<evidence type="ECO:0008006" key="3">
    <source>
        <dbReference type="Google" id="ProtNLM"/>
    </source>
</evidence>
<name>A0A6A6BVA3_ZASCE</name>
<dbReference type="EMBL" id="ML993651">
    <property type="protein sequence ID" value="KAF2158691.1"/>
    <property type="molecule type" value="Genomic_DNA"/>
</dbReference>
<accession>A0A6A6BVA3</accession>
<dbReference type="AlphaFoldDB" id="A0A6A6BVA3"/>
<dbReference type="GeneID" id="54563348"/>
<keyword evidence="2" id="KW-1185">Reference proteome</keyword>
<dbReference type="Proteomes" id="UP000799537">
    <property type="component" value="Unassembled WGS sequence"/>
</dbReference>
<sequence length="119" mass="13149">MSASAPSSLPPSNGSPAVKADMPFQLEIKFDTVTSKTEPKQFVQLRALSTVRELAFAIDCELDVEAHRIRLVTMGKTLYNHGAINGHVNEDRTLCSLDIMVNHVIWVKPCDSDLKVEVL</sequence>